<dbReference type="Proteomes" id="UP000198741">
    <property type="component" value="Chromosome I"/>
</dbReference>
<evidence type="ECO:0000256" key="2">
    <source>
        <dbReference type="PROSITE-ProRule" id="PRU00335"/>
    </source>
</evidence>
<proteinExistence type="predicted"/>
<dbReference type="PANTHER" id="PTHR30055:SF209">
    <property type="entry name" value="POSSIBLE TRANSCRIPTIONAL REGULATORY PROTEIN (PROBABLY TETR-FAMILY)"/>
    <property type="match status" value="1"/>
</dbReference>
<dbReference type="STRING" id="1090615.SAMN04515671_3100"/>
<dbReference type="PANTHER" id="PTHR30055">
    <property type="entry name" value="HTH-TYPE TRANSCRIPTIONAL REGULATOR RUTR"/>
    <property type="match status" value="1"/>
</dbReference>
<evidence type="ECO:0000313" key="5">
    <source>
        <dbReference type="Proteomes" id="UP000198741"/>
    </source>
</evidence>
<dbReference type="PROSITE" id="PS50977">
    <property type="entry name" value="HTH_TETR_2"/>
    <property type="match status" value="1"/>
</dbReference>
<keyword evidence="1 2" id="KW-0238">DNA-binding</keyword>
<dbReference type="Gene3D" id="1.10.357.10">
    <property type="entry name" value="Tetracycline Repressor, domain 2"/>
    <property type="match status" value="1"/>
</dbReference>
<evidence type="ECO:0000259" key="3">
    <source>
        <dbReference type="PROSITE" id="PS50977"/>
    </source>
</evidence>
<reference evidence="4 5" key="1">
    <citation type="submission" date="2016-10" db="EMBL/GenBank/DDBJ databases">
        <authorList>
            <person name="de Groot N.N."/>
        </authorList>
    </citation>
    <scope>NUCLEOTIDE SEQUENCE [LARGE SCALE GENOMIC DNA]</scope>
    <source>
        <strain evidence="5">P4-7,KCTC 19426,CECT 7604</strain>
    </source>
</reference>
<dbReference type="EMBL" id="LT629710">
    <property type="protein sequence ID" value="SDP16832.1"/>
    <property type="molecule type" value="Genomic_DNA"/>
</dbReference>
<dbReference type="InterPro" id="IPR009057">
    <property type="entry name" value="Homeodomain-like_sf"/>
</dbReference>
<keyword evidence="5" id="KW-1185">Reference proteome</keyword>
<dbReference type="RefSeq" id="WP_157695454.1">
    <property type="nucleotide sequence ID" value="NZ_LT629710.1"/>
</dbReference>
<dbReference type="GO" id="GO:0003700">
    <property type="term" value="F:DNA-binding transcription factor activity"/>
    <property type="evidence" value="ECO:0007669"/>
    <property type="project" value="TreeGrafter"/>
</dbReference>
<feature type="domain" description="HTH tetR-type" evidence="3">
    <location>
        <begin position="15"/>
        <end position="74"/>
    </location>
</feature>
<gene>
    <name evidence="4" type="ORF">SAMN04515671_3100</name>
</gene>
<dbReference type="OrthoDB" id="3210012at2"/>
<dbReference type="PRINTS" id="PR00455">
    <property type="entry name" value="HTHTETR"/>
</dbReference>
<accession>A0A1H0QHM7</accession>
<dbReference type="GO" id="GO:0000976">
    <property type="term" value="F:transcription cis-regulatory region binding"/>
    <property type="evidence" value="ECO:0007669"/>
    <property type="project" value="TreeGrafter"/>
</dbReference>
<protein>
    <submittedName>
        <fullName evidence="4">DNA-binding transcriptional regulator, AcrR family</fullName>
    </submittedName>
</protein>
<dbReference type="Pfam" id="PF00440">
    <property type="entry name" value="TetR_N"/>
    <property type="match status" value="1"/>
</dbReference>
<sequence>MHPSSAETPLRSDARRTRERLLEAAAQLLEAGGQHFTLPDLARQAGVGTATVYRHFADVGEVLAAVEVQSIEGLTAAISAVDPNLDARVRFESVCALWVGRSSRESAPVRFLRSPEGVLERAHRGDPSITALVSALGLVVAALIDEHVVPDQDLTAAVLIWITLFDERTVVDLSRTHGWTTHKITDYLGRALLGALGAESIA</sequence>
<evidence type="ECO:0000313" key="4">
    <source>
        <dbReference type="EMBL" id="SDP16832.1"/>
    </source>
</evidence>
<organism evidence="4 5">
    <name type="scientific">Nakamurella panacisegetis</name>
    <dbReference type="NCBI Taxonomy" id="1090615"/>
    <lineage>
        <taxon>Bacteria</taxon>
        <taxon>Bacillati</taxon>
        <taxon>Actinomycetota</taxon>
        <taxon>Actinomycetes</taxon>
        <taxon>Nakamurellales</taxon>
        <taxon>Nakamurellaceae</taxon>
        <taxon>Nakamurella</taxon>
    </lineage>
</organism>
<dbReference type="AlphaFoldDB" id="A0A1H0QHM7"/>
<dbReference type="InterPro" id="IPR001647">
    <property type="entry name" value="HTH_TetR"/>
</dbReference>
<dbReference type="SUPFAM" id="SSF46689">
    <property type="entry name" value="Homeodomain-like"/>
    <property type="match status" value="1"/>
</dbReference>
<dbReference type="InterPro" id="IPR050109">
    <property type="entry name" value="HTH-type_TetR-like_transc_reg"/>
</dbReference>
<evidence type="ECO:0000256" key="1">
    <source>
        <dbReference type="ARBA" id="ARBA00023125"/>
    </source>
</evidence>
<feature type="DNA-binding region" description="H-T-H motif" evidence="2">
    <location>
        <begin position="37"/>
        <end position="56"/>
    </location>
</feature>
<name>A0A1H0QHM7_9ACTN</name>